<comment type="subcellular location">
    <subcellularLocation>
        <location evidence="10">Endomembrane system</location>
        <topology evidence="10">Lipid-anchor</topology>
    </subcellularLocation>
</comment>
<dbReference type="SMART" id="SM00173">
    <property type="entry name" value="RAS"/>
    <property type="match status" value="1"/>
</dbReference>
<dbReference type="PROSITE" id="PS51419">
    <property type="entry name" value="RAB"/>
    <property type="match status" value="1"/>
</dbReference>
<dbReference type="GO" id="GO:0005525">
    <property type="term" value="F:GTP binding"/>
    <property type="evidence" value="ECO:0007669"/>
    <property type="project" value="UniProtKB-KW"/>
</dbReference>
<evidence type="ECO:0000256" key="1">
    <source>
        <dbReference type="ARBA" id="ARBA00006270"/>
    </source>
</evidence>
<dbReference type="SUPFAM" id="SSF52540">
    <property type="entry name" value="P-loop containing nucleoside triphosphate hydrolases"/>
    <property type="match status" value="1"/>
</dbReference>
<keyword evidence="12" id="KW-1185">Reference proteome</keyword>
<evidence type="ECO:0000256" key="3">
    <source>
        <dbReference type="ARBA" id="ARBA00022448"/>
    </source>
</evidence>
<evidence type="ECO:0000256" key="10">
    <source>
        <dbReference type="ARBA" id="ARBA00037868"/>
    </source>
</evidence>
<dbReference type="SMART" id="SM00176">
    <property type="entry name" value="RAN"/>
    <property type="match status" value="1"/>
</dbReference>
<dbReference type="SMART" id="SM00174">
    <property type="entry name" value="RHO"/>
    <property type="match status" value="1"/>
</dbReference>
<evidence type="ECO:0000256" key="11">
    <source>
        <dbReference type="SAM" id="MobiDB-lite"/>
    </source>
</evidence>
<dbReference type="NCBIfam" id="TIGR00231">
    <property type="entry name" value="small_GTP"/>
    <property type="match status" value="1"/>
</dbReference>
<dbReference type="SMART" id="SM00175">
    <property type="entry name" value="RAB"/>
    <property type="match status" value="1"/>
</dbReference>
<dbReference type="GO" id="GO:0015031">
    <property type="term" value="P:protein transport"/>
    <property type="evidence" value="ECO:0007669"/>
    <property type="project" value="UniProtKB-KW"/>
</dbReference>
<protein>
    <recommendedName>
        <fullName evidence="2">Ras-related protein Rab-21</fullName>
    </recommendedName>
</protein>
<dbReference type="PROSITE" id="PS51421">
    <property type="entry name" value="RAS"/>
    <property type="match status" value="1"/>
</dbReference>
<dbReference type="Gene3D" id="3.40.50.300">
    <property type="entry name" value="P-loop containing nucleotide triphosphate hydrolases"/>
    <property type="match status" value="1"/>
</dbReference>
<dbReference type="InterPro" id="IPR005225">
    <property type="entry name" value="Small_GTP-bd"/>
</dbReference>
<keyword evidence="8" id="KW-0449">Lipoprotein</keyword>
<dbReference type="PRINTS" id="PR00449">
    <property type="entry name" value="RASTRNSFRMNG"/>
</dbReference>
<dbReference type="PROSITE" id="PS51420">
    <property type="entry name" value="RHO"/>
    <property type="match status" value="1"/>
</dbReference>
<dbReference type="GO" id="GO:0032482">
    <property type="term" value="P:Rab protein signal transduction"/>
    <property type="evidence" value="ECO:0007669"/>
    <property type="project" value="InterPro"/>
</dbReference>
<dbReference type="FunFam" id="3.40.50.300:FF:000550">
    <property type="entry name" value="ras-related protein Rab-21"/>
    <property type="match status" value="1"/>
</dbReference>
<comment type="similarity">
    <text evidence="1">Belongs to the small GTPase superfamily. Rab family.</text>
</comment>
<evidence type="ECO:0000256" key="7">
    <source>
        <dbReference type="ARBA" id="ARBA00023136"/>
    </source>
</evidence>
<dbReference type="Pfam" id="PF00071">
    <property type="entry name" value="Ras"/>
    <property type="match status" value="1"/>
</dbReference>
<dbReference type="CDD" id="cd04123">
    <property type="entry name" value="Rab21"/>
    <property type="match status" value="1"/>
</dbReference>
<organism evidence="12 13">
    <name type="scientific">Macrostomum lignano</name>
    <dbReference type="NCBI Taxonomy" id="282301"/>
    <lineage>
        <taxon>Eukaryota</taxon>
        <taxon>Metazoa</taxon>
        <taxon>Spiralia</taxon>
        <taxon>Lophotrochozoa</taxon>
        <taxon>Platyhelminthes</taxon>
        <taxon>Rhabditophora</taxon>
        <taxon>Macrostomorpha</taxon>
        <taxon>Macrostomida</taxon>
        <taxon>Macrostomidae</taxon>
        <taxon>Macrostomum</taxon>
    </lineage>
</organism>
<reference evidence="13" key="1">
    <citation type="submission" date="2016-11" db="UniProtKB">
        <authorList>
            <consortium name="WormBaseParasite"/>
        </authorList>
    </citation>
    <scope>IDENTIFICATION</scope>
</reference>
<evidence type="ECO:0000256" key="6">
    <source>
        <dbReference type="ARBA" id="ARBA00023134"/>
    </source>
</evidence>
<keyword evidence="4" id="KW-0547">Nucleotide-binding</keyword>
<dbReference type="InterPro" id="IPR001806">
    <property type="entry name" value="Small_GTPase"/>
</dbReference>
<name>A0A1I8GJB4_9PLAT</name>
<dbReference type="AlphaFoldDB" id="A0A1I8GJB4"/>
<evidence type="ECO:0000256" key="4">
    <source>
        <dbReference type="ARBA" id="ARBA00022741"/>
    </source>
</evidence>
<evidence type="ECO:0000313" key="13">
    <source>
        <dbReference type="WBParaSite" id="maker-uti_cns_0002067-snap-gene-0.11-mRNA-1"/>
    </source>
</evidence>
<sequence>AQVYRVSAAVPQLSPADPAAIGHQSGMSIGADTASFKLVLLGEGCVGKTSLVLRYAEGKFSGKHVTTLQASFLTKRLNLGGTRVTLNIWDTAGQERFHALGPIYYRDSQGALLVYDVSDESSFHKVCSWVKELRKICGDQVCLCIVGNKIDLAERERRVSPDEVAAFAESVGAAHCLTSAKLNRGVEEAFLGVARRMLERHQQTAAAAPPAADSARTSGIVLDDDPAGSG</sequence>
<dbReference type="GO" id="GO:0003924">
    <property type="term" value="F:GTPase activity"/>
    <property type="evidence" value="ECO:0007669"/>
    <property type="project" value="InterPro"/>
</dbReference>
<proteinExistence type="inferred from homology"/>
<keyword evidence="6" id="KW-0342">GTP-binding</keyword>
<keyword evidence="3" id="KW-0813">Transport</keyword>
<dbReference type="PANTHER" id="PTHR47978">
    <property type="match status" value="1"/>
</dbReference>
<evidence type="ECO:0000256" key="8">
    <source>
        <dbReference type="ARBA" id="ARBA00023288"/>
    </source>
</evidence>
<evidence type="ECO:0000256" key="5">
    <source>
        <dbReference type="ARBA" id="ARBA00022927"/>
    </source>
</evidence>
<keyword evidence="5" id="KW-0653">Protein transport</keyword>
<dbReference type="InterPro" id="IPR041833">
    <property type="entry name" value="Rab21"/>
</dbReference>
<evidence type="ECO:0000256" key="9">
    <source>
        <dbReference type="ARBA" id="ARBA00023289"/>
    </source>
</evidence>
<feature type="region of interest" description="Disordered" evidence="11">
    <location>
        <begin position="202"/>
        <end position="230"/>
    </location>
</feature>
<keyword evidence="7" id="KW-0472">Membrane</keyword>
<accession>A0A1I8GJB4</accession>
<dbReference type="WBParaSite" id="maker-uti_cns_0002067-snap-gene-0.11-mRNA-1">
    <property type="protein sequence ID" value="maker-uti_cns_0002067-snap-gene-0.11-mRNA-1"/>
    <property type="gene ID" value="maker-uti_cns_0002067-snap-gene-0.11"/>
</dbReference>
<evidence type="ECO:0000256" key="2">
    <source>
        <dbReference type="ARBA" id="ARBA00014900"/>
    </source>
</evidence>
<dbReference type="Proteomes" id="UP000095280">
    <property type="component" value="Unplaced"/>
</dbReference>
<dbReference type="InterPro" id="IPR027417">
    <property type="entry name" value="P-loop_NTPase"/>
</dbReference>
<keyword evidence="9" id="KW-0636">Prenylation</keyword>
<dbReference type="GO" id="GO:0012505">
    <property type="term" value="C:endomembrane system"/>
    <property type="evidence" value="ECO:0007669"/>
    <property type="project" value="UniProtKB-SubCell"/>
</dbReference>
<evidence type="ECO:0000313" key="12">
    <source>
        <dbReference type="Proteomes" id="UP000095280"/>
    </source>
</evidence>